<dbReference type="GO" id="GO:0050660">
    <property type="term" value="F:flavin adenine dinucleotide binding"/>
    <property type="evidence" value="ECO:0007669"/>
    <property type="project" value="TreeGrafter"/>
</dbReference>
<comment type="cofactor">
    <cofactor evidence="1">
        <name>FAD</name>
        <dbReference type="ChEBI" id="CHEBI:57692"/>
    </cofactor>
</comment>
<dbReference type="EMBL" id="KJ829522">
    <property type="protein sequence ID" value="AIK66575.1"/>
    <property type="molecule type" value="Genomic_DNA"/>
</dbReference>
<dbReference type="PANTHER" id="PTHR47354:SF8">
    <property type="entry name" value="1,2-PHENYLACETYL-COA EPOXIDASE, SUBUNIT E"/>
    <property type="match status" value="1"/>
</dbReference>
<dbReference type="InterPro" id="IPR036010">
    <property type="entry name" value="2Fe-2S_ferredoxin-like_sf"/>
</dbReference>
<dbReference type="PRINTS" id="PR00406">
    <property type="entry name" value="CYTB5RDTASE"/>
</dbReference>
<dbReference type="InterPro" id="IPR050415">
    <property type="entry name" value="MRET"/>
</dbReference>
<evidence type="ECO:0000256" key="9">
    <source>
        <dbReference type="ARBA" id="ARBA00034078"/>
    </source>
</evidence>
<dbReference type="Pfam" id="PF00111">
    <property type="entry name" value="Fer2"/>
    <property type="match status" value="1"/>
</dbReference>
<dbReference type="InterPro" id="IPR006058">
    <property type="entry name" value="2Fe2S_fd_BS"/>
</dbReference>
<dbReference type="PRINTS" id="PR00371">
    <property type="entry name" value="FPNCR"/>
</dbReference>
<dbReference type="PROSITE" id="PS51384">
    <property type="entry name" value="FAD_FR"/>
    <property type="match status" value="1"/>
</dbReference>
<dbReference type="Gene3D" id="2.40.30.10">
    <property type="entry name" value="Translation factors"/>
    <property type="match status" value="1"/>
</dbReference>
<keyword evidence="2" id="KW-0285">Flavoprotein</keyword>
<name>A0A076YI61_9GAMM</name>
<keyword evidence="4" id="KW-0479">Metal-binding</keyword>
<dbReference type="NCBIfam" id="TIGR02160">
    <property type="entry name" value="PA_CoA_Oxy5"/>
    <property type="match status" value="1"/>
</dbReference>
<sequence>MSRFHELTVADVRQETRDTVSIRFEVPQELRETYRYEPGQHVALRTWIDGEEVMRTYSICTGVQDEELRVAVKQQPHGCFSSFANGGGLRVGDRIEVMPPAGHFNVPFDSGNAKHYLAFAAGSGITPIMSLARTALATEPDSRFTLVYGNRATPSVIFREELEDLKNAYMGRFNLIHVMSRERTDIELFHGRIDAEKCKALFHHWIDPEDVDEAFICGPEPVIHGVSAALEEHGMPKAQIHFELFTQPGEAKRRHEARVQDLQADHSASEIAVRVDGQETLFELPRNTDSILDGGLAAGADLPFSCKGGVCSTCRARVIEGEVEMDVNYALEDYEIEAGYVLTCQSYPVTDRVVVDYDD</sequence>
<dbReference type="InterPro" id="IPR008333">
    <property type="entry name" value="Cbr1-like_FAD-bd_dom"/>
</dbReference>
<dbReference type="GO" id="GO:0016491">
    <property type="term" value="F:oxidoreductase activity"/>
    <property type="evidence" value="ECO:0007669"/>
    <property type="project" value="UniProtKB-KW"/>
</dbReference>
<comment type="cofactor">
    <cofactor evidence="9">
        <name>[2Fe-2S] cluster</name>
        <dbReference type="ChEBI" id="CHEBI:190135"/>
    </cofactor>
</comment>
<evidence type="ECO:0000256" key="2">
    <source>
        <dbReference type="ARBA" id="ARBA00022630"/>
    </source>
</evidence>
<feature type="domain" description="FAD-binding FR-type" evidence="11">
    <location>
        <begin position="2"/>
        <end position="107"/>
    </location>
</feature>
<evidence type="ECO:0000256" key="6">
    <source>
        <dbReference type="ARBA" id="ARBA00023002"/>
    </source>
</evidence>
<dbReference type="GO" id="GO:0051537">
    <property type="term" value="F:2 iron, 2 sulfur cluster binding"/>
    <property type="evidence" value="ECO:0007669"/>
    <property type="project" value="UniProtKB-KW"/>
</dbReference>
<organism evidence="12">
    <name type="scientific">Arhodomonas sp. Seminole</name>
    <dbReference type="NCBI Taxonomy" id="1204713"/>
    <lineage>
        <taxon>Bacteria</taxon>
        <taxon>Pseudomonadati</taxon>
        <taxon>Pseudomonadota</taxon>
        <taxon>Gammaproteobacteria</taxon>
        <taxon>Chromatiales</taxon>
        <taxon>Ectothiorhodospiraceae</taxon>
        <taxon>Arhodomonas</taxon>
    </lineage>
</organism>
<accession>A0A076YI61</accession>
<dbReference type="CDD" id="cd00207">
    <property type="entry name" value="fer2"/>
    <property type="match status" value="1"/>
</dbReference>
<evidence type="ECO:0000256" key="8">
    <source>
        <dbReference type="ARBA" id="ARBA00023014"/>
    </source>
</evidence>
<dbReference type="InterPro" id="IPR017927">
    <property type="entry name" value="FAD-bd_FR_type"/>
</dbReference>
<evidence type="ECO:0000313" key="12">
    <source>
        <dbReference type="EMBL" id="AIK66575.1"/>
    </source>
</evidence>
<dbReference type="InterPro" id="IPR012675">
    <property type="entry name" value="Beta-grasp_dom_sf"/>
</dbReference>
<evidence type="ECO:0000256" key="3">
    <source>
        <dbReference type="ARBA" id="ARBA00022714"/>
    </source>
</evidence>
<protein>
    <submittedName>
        <fullName evidence="12">Ring-hydroxylation complex protein 4</fullName>
    </submittedName>
</protein>
<reference evidence="12" key="1">
    <citation type="submission" date="2014-04" db="EMBL/GenBank/DDBJ databases">
        <title>Isolation and characterization of a novel Arhodomonas sp. strain Seminole and its Genetic Potential to Degrade Hydrocarbons at high salinity.</title>
        <authorList>
            <person name="Dalvi S."/>
            <person name="Nicholson C.A."/>
            <person name="Najar F.Z."/>
            <person name="Roe B.A."/>
            <person name="Canaan P."/>
            <person name="Hartson S.D."/>
            <person name="Fathepure B.Z."/>
        </authorList>
    </citation>
    <scope>NUCLEOTIDE SEQUENCE</scope>
    <source>
        <strain evidence="12">Seminole</strain>
    </source>
</reference>
<dbReference type="Pfam" id="PF00970">
    <property type="entry name" value="FAD_binding_6"/>
    <property type="match status" value="1"/>
</dbReference>
<dbReference type="InterPro" id="IPR001433">
    <property type="entry name" value="OxRdtase_FAD/NAD-bd"/>
</dbReference>
<dbReference type="SUPFAM" id="SSF54292">
    <property type="entry name" value="2Fe-2S ferredoxin-like"/>
    <property type="match status" value="1"/>
</dbReference>
<dbReference type="Pfam" id="PF00175">
    <property type="entry name" value="NAD_binding_1"/>
    <property type="match status" value="1"/>
</dbReference>
<keyword evidence="8" id="KW-0411">Iron-sulfur</keyword>
<dbReference type="PROSITE" id="PS00197">
    <property type="entry name" value="2FE2S_FER_1"/>
    <property type="match status" value="1"/>
</dbReference>
<dbReference type="Gene3D" id="3.10.20.30">
    <property type="match status" value="1"/>
</dbReference>
<dbReference type="CDD" id="cd06214">
    <property type="entry name" value="PA_degradation_oxidoreductase_like"/>
    <property type="match status" value="1"/>
</dbReference>
<dbReference type="PANTHER" id="PTHR47354">
    <property type="entry name" value="NADH OXIDOREDUCTASE HCR"/>
    <property type="match status" value="1"/>
</dbReference>
<dbReference type="InterPro" id="IPR001041">
    <property type="entry name" value="2Fe-2S_ferredoxin-type"/>
</dbReference>
<evidence type="ECO:0000256" key="5">
    <source>
        <dbReference type="ARBA" id="ARBA00022827"/>
    </source>
</evidence>
<dbReference type="PROSITE" id="PS51085">
    <property type="entry name" value="2FE2S_FER_2"/>
    <property type="match status" value="1"/>
</dbReference>
<keyword evidence="6" id="KW-0560">Oxidoreductase</keyword>
<keyword evidence="3" id="KW-0001">2Fe-2S</keyword>
<dbReference type="GO" id="GO:0046872">
    <property type="term" value="F:metal ion binding"/>
    <property type="evidence" value="ECO:0007669"/>
    <property type="project" value="UniProtKB-KW"/>
</dbReference>
<dbReference type="InterPro" id="IPR017938">
    <property type="entry name" value="Riboflavin_synthase-like_b-brl"/>
</dbReference>
<dbReference type="SUPFAM" id="SSF63380">
    <property type="entry name" value="Riboflavin synthase domain-like"/>
    <property type="match status" value="1"/>
</dbReference>
<evidence type="ECO:0000256" key="1">
    <source>
        <dbReference type="ARBA" id="ARBA00001974"/>
    </source>
</evidence>
<proteinExistence type="predicted"/>
<evidence type="ECO:0000256" key="7">
    <source>
        <dbReference type="ARBA" id="ARBA00023004"/>
    </source>
</evidence>
<dbReference type="InterPro" id="IPR001709">
    <property type="entry name" value="Flavoprot_Pyr_Nucl_cyt_Rdtase"/>
</dbReference>
<dbReference type="Gene3D" id="3.40.50.80">
    <property type="entry name" value="Nucleotide-binding domain of ferredoxin-NADP reductase (FNR) module"/>
    <property type="match status" value="1"/>
</dbReference>
<dbReference type="GO" id="GO:0010124">
    <property type="term" value="P:phenylacetate catabolic process"/>
    <property type="evidence" value="ECO:0007669"/>
    <property type="project" value="InterPro"/>
</dbReference>
<dbReference type="AlphaFoldDB" id="A0A076YI61"/>
<dbReference type="InterPro" id="IPR011884">
    <property type="entry name" value="PaaE"/>
</dbReference>
<keyword evidence="5" id="KW-0274">FAD</keyword>
<evidence type="ECO:0000259" key="10">
    <source>
        <dbReference type="PROSITE" id="PS51085"/>
    </source>
</evidence>
<keyword evidence="7" id="KW-0408">Iron</keyword>
<dbReference type="InterPro" id="IPR039261">
    <property type="entry name" value="FNR_nucleotide-bd"/>
</dbReference>
<evidence type="ECO:0000256" key="4">
    <source>
        <dbReference type="ARBA" id="ARBA00022723"/>
    </source>
</evidence>
<evidence type="ECO:0000259" key="11">
    <source>
        <dbReference type="PROSITE" id="PS51384"/>
    </source>
</evidence>
<dbReference type="SUPFAM" id="SSF52343">
    <property type="entry name" value="Ferredoxin reductase-like, C-terminal NADP-linked domain"/>
    <property type="match status" value="1"/>
</dbReference>
<feature type="domain" description="2Fe-2S ferredoxin-type" evidence="10">
    <location>
        <begin position="269"/>
        <end position="359"/>
    </location>
</feature>